<keyword evidence="2" id="KW-1185">Reference proteome</keyword>
<reference evidence="1 2" key="1">
    <citation type="journal article" date="2023" name="ACS Omega">
        <title>Identification of the Neoaspergillic Acid Biosynthesis Gene Cluster by Establishing an In Vitro CRISPR-Ribonucleoprotein Genetic System in Aspergillus melleus.</title>
        <authorList>
            <person name="Yuan B."/>
            <person name="Grau M.F."/>
            <person name="Murata R.M."/>
            <person name="Torok T."/>
            <person name="Venkateswaran K."/>
            <person name="Stajich J.E."/>
            <person name="Wang C.C.C."/>
        </authorList>
    </citation>
    <scope>NUCLEOTIDE SEQUENCE [LARGE SCALE GENOMIC DNA]</scope>
    <source>
        <strain evidence="1 2">IMV 1140</strain>
    </source>
</reference>
<dbReference type="EMBL" id="JAOPJF010000008">
    <property type="protein sequence ID" value="KAK1148373.1"/>
    <property type="molecule type" value="Genomic_DNA"/>
</dbReference>
<proteinExistence type="predicted"/>
<dbReference type="Proteomes" id="UP001177260">
    <property type="component" value="Unassembled WGS sequence"/>
</dbReference>
<sequence>MISSRSSTPDFPNGHDTTYTTSTTSPPPDSNINHAHSIAYWSDVPATVDGMLGGFPQVSRIDLQGSKSFLAKAKRLLSIPLHRNLKLSRGVDCGAGIGRVTDGFLREVCAVVDAVEPVEKFARVLRKDRDMEGAVQGEVYTTGLESWCPEHEYDLVWVQWCAGHLTDEQLVGFVERCRGSLSGHGIMILKENTTTEVQEGDVYDEEDSSVTRSHEKFMELFEEAGMRVVSTELQLGLPKRLGLLPVRFYALRPVD</sequence>
<gene>
    <name evidence="1" type="ORF">N8T08_010184</name>
</gene>
<name>A0ACC3BCQ8_9EURO</name>
<evidence type="ECO:0000313" key="2">
    <source>
        <dbReference type="Proteomes" id="UP001177260"/>
    </source>
</evidence>
<evidence type="ECO:0000313" key="1">
    <source>
        <dbReference type="EMBL" id="KAK1148373.1"/>
    </source>
</evidence>
<accession>A0ACC3BCQ8</accession>
<protein>
    <submittedName>
        <fullName evidence="1">Uncharacterized protein</fullName>
    </submittedName>
</protein>
<organism evidence="1 2">
    <name type="scientific">Aspergillus melleus</name>
    <dbReference type="NCBI Taxonomy" id="138277"/>
    <lineage>
        <taxon>Eukaryota</taxon>
        <taxon>Fungi</taxon>
        <taxon>Dikarya</taxon>
        <taxon>Ascomycota</taxon>
        <taxon>Pezizomycotina</taxon>
        <taxon>Eurotiomycetes</taxon>
        <taxon>Eurotiomycetidae</taxon>
        <taxon>Eurotiales</taxon>
        <taxon>Aspergillaceae</taxon>
        <taxon>Aspergillus</taxon>
        <taxon>Aspergillus subgen. Circumdati</taxon>
    </lineage>
</organism>
<comment type="caution">
    <text evidence="1">The sequence shown here is derived from an EMBL/GenBank/DDBJ whole genome shotgun (WGS) entry which is preliminary data.</text>
</comment>